<keyword evidence="2" id="KW-1133">Transmembrane helix</keyword>
<comment type="caution">
    <text evidence="4">The sequence shown here is derived from an EMBL/GenBank/DDBJ whole genome shotgun (WGS) entry which is preliminary data.</text>
</comment>
<evidence type="ECO:0000256" key="2">
    <source>
        <dbReference type="SAM" id="Phobius"/>
    </source>
</evidence>
<dbReference type="Pfam" id="PF26056">
    <property type="entry name" value="DUF8017"/>
    <property type="match status" value="1"/>
</dbReference>
<protein>
    <recommendedName>
        <fullName evidence="3">DUF8017 domain-containing protein</fullName>
    </recommendedName>
</protein>
<feature type="compositionally biased region" description="Pro residues" evidence="1">
    <location>
        <begin position="21"/>
        <end position="34"/>
    </location>
</feature>
<dbReference type="InterPro" id="IPR058330">
    <property type="entry name" value="DUF8017"/>
</dbReference>
<dbReference type="RefSeq" id="WP_007032814.1">
    <property type="nucleotide sequence ID" value="NZ_AOHO01000067.1"/>
</dbReference>
<accession>M2Z489</accession>
<feature type="compositionally biased region" description="Low complexity" evidence="1">
    <location>
        <begin position="35"/>
        <end position="67"/>
    </location>
</feature>
<feature type="region of interest" description="Disordered" evidence="1">
    <location>
        <begin position="1"/>
        <end position="71"/>
    </location>
</feature>
<keyword evidence="2" id="KW-0812">Transmembrane</keyword>
<organism evidence="4 5">
    <name type="scientific">Amycolatopsis decaplanina DSM 44594</name>
    <dbReference type="NCBI Taxonomy" id="1284240"/>
    <lineage>
        <taxon>Bacteria</taxon>
        <taxon>Bacillati</taxon>
        <taxon>Actinomycetota</taxon>
        <taxon>Actinomycetes</taxon>
        <taxon>Pseudonocardiales</taxon>
        <taxon>Pseudonocardiaceae</taxon>
        <taxon>Amycolatopsis</taxon>
    </lineage>
</organism>
<feature type="transmembrane region" description="Helical" evidence="2">
    <location>
        <begin position="79"/>
        <end position="100"/>
    </location>
</feature>
<gene>
    <name evidence="4" type="ORF">H074_24915</name>
</gene>
<dbReference type="AlphaFoldDB" id="M2Z489"/>
<evidence type="ECO:0000313" key="5">
    <source>
        <dbReference type="Proteomes" id="UP000054226"/>
    </source>
</evidence>
<dbReference type="OrthoDB" id="3616185at2"/>
<keyword evidence="5" id="KW-1185">Reference proteome</keyword>
<evidence type="ECO:0000259" key="3">
    <source>
        <dbReference type="Pfam" id="PF26056"/>
    </source>
</evidence>
<keyword evidence="2" id="KW-0472">Membrane</keyword>
<reference evidence="4 5" key="1">
    <citation type="journal article" date="2013" name="Genome Announc.">
        <title>Draft Genome Sequence of Amycolatopsis decaplanina Strain DSM 44594T.</title>
        <authorList>
            <person name="Kaur N."/>
            <person name="Kumar S."/>
            <person name="Bala M."/>
            <person name="Raghava G.P."/>
            <person name="Mayilraj S."/>
        </authorList>
    </citation>
    <scope>NUCLEOTIDE SEQUENCE [LARGE SCALE GENOMIC DNA]</scope>
    <source>
        <strain evidence="4 5">DSM 44594</strain>
    </source>
</reference>
<feature type="compositionally biased region" description="Pro residues" evidence="1">
    <location>
        <begin position="109"/>
        <end position="123"/>
    </location>
</feature>
<dbReference type="Proteomes" id="UP000054226">
    <property type="component" value="Unassembled WGS sequence"/>
</dbReference>
<name>M2Z489_9PSEU</name>
<proteinExistence type="predicted"/>
<feature type="region of interest" description="Disordered" evidence="1">
    <location>
        <begin position="103"/>
        <end position="150"/>
    </location>
</feature>
<feature type="domain" description="DUF8017" evidence="3">
    <location>
        <begin position="143"/>
        <end position="319"/>
    </location>
</feature>
<sequence>MAYPGGGNGWPEQQPQQPYQQQPPPPQGYPPQNPPQYAQYPQDPQQQYQGYQQQGFQQFPQQTYQGFAPEPPKKGNKGLWIGLGALVLVIAVGATLFFVLRDGEDPQPQAGPPPSSAPAPPPSSSAAKSPSTSSGAPQDNKVPSTTPGWQGILSVKDKTAYDLPASGWETKPGQIVGYNEGEFKMVIHEASTYKLGACPDARGSNRGVVGFATADQIPVENAARGAVRLWIQSATGKNDVPMPAITQVPIANGSIQAVSSTGTFTPAETEECRAPSVKVTSAAFKSGDRTICFVMAIDQGTPDALPEADAQKILASLRPRQ</sequence>
<dbReference type="PATRIC" id="fig|1284240.4.peg.5061"/>
<feature type="compositionally biased region" description="Low complexity" evidence="1">
    <location>
        <begin position="124"/>
        <end position="137"/>
    </location>
</feature>
<dbReference type="EMBL" id="AOHO01000067">
    <property type="protein sequence ID" value="EME55633.1"/>
    <property type="molecule type" value="Genomic_DNA"/>
</dbReference>
<evidence type="ECO:0000313" key="4">
    <source>
        <dbReference type="EMBL" id="EME55633.1"/>
    </source>
</evidence>
<evidence type="ECO:0000256" key="1">
    <source>
        <dbReference type="SAM" id="MobiDB-lite"/>
    </source>
</evidence>